<protein>
    <submittedName>
        <fullName evidence="1">CAP domain-containing protein</fullName>
    </submittedName>
</protein>
<organism evidence="1 2">
    <name type="scientific">Streptomyces arboris</name>
    <dbReference type="NCBI Taxonomy" id="2600619"/>
    <lineage>
        <taxon>Bacteria</taxon>
        <taxon>Bacillati</taxon>
        <taxon>Actinomycetota</taxon>
        <taxon>Actinomycetes</taxon>
        <taxon>Kitasatosporales</taxon>
        <taxon>Streptomycetaceae</taxon>
        <taxon>Streptomyces</taxon>
    </lineage>
</organism>
<evidence type="ECO:0000313" key="2">
    <source>
        <dbReference type="Proteomes" id="UP000326907"/>
    </source>
</evidence>
<gene>
    <name evidence="1" type="ORF">F5983_35155</name>
</gene>
<dbReference type="Gene3D" id="3.40.33.10">
    <property type="entry name" value="CAP"/>
    <property type="match status" value="1"/>
</dbReference>
<accession>A0A5N5EEC3</accession>
<dbReference type="InterPro" id="IPR035940">
    <property type="entry name" value="CAP_sf"/>
</dbReference>
<keyword evidence="2" id="KW-1185">Reference proteome</keyword>
<reference evidence="1 2" key="1">
    <citation type="submission" date="2019-09" db="EMBL/GenBank/DDBJ databases">
        <authorList>
            <person name="Liu P."/>
        </authorList>
    </citation>
    <scope>NUCLEOTIDE SEQUENCE [LARGE SCALE GENOMIC DNA]</scope>
    <source>
        <strain evidence="1 2">TRM68085</strain>
    </source>
</reference>
<proteinExistence type="predicted"/>
<dbReference type="AlphaFoldDB" id="A0A5N5EEC3"/>
<dbReference type="Proteomes" id="UP000326907">
    <property type="component" value="Unassembled WGS sequence"/>
</dbReference>
<dbReference type="RefSeq" id="WP_151513853.1">
    <property type="nucleotide sequence ID" value="NZ_VYUA01000066.1"/>
</dbReference>
<comment type="caution">
    <text evidence="1">The sequence shown here is derived from an EMBL/GenBank/DDBJ whole genome shotgun (WGS) entry which is preliminary data.</text>
</comment>
<dbReference type="SUPFAM" id="SSF55797">
    <property type="entry name" value="PR-1-like"/>
    <property type="match status" value="1"/>
</dbReference>
<dbReference type="EMBL" id="VYUA01000066">
    <property type="protein sequence ID" value="KAB2587961.1"/>
    <property type="molecule type" value="Genomic_DNA"/>
</dbReference>
<name>A0A5N5EEC3_9ACTN</name>
<sequence length="109" mass="11629">MAAGVTSAVLPTAAQSAGLGTRTGAARLSEVVEGVLTPAGKLQLVNGINRVRQMVLQGTILPRGKDIKMVKWDNALAVEALKVVKTHEMKHQPASDSRWNRIGQTLYIA</sequence>
<evidence type="ECO:0000313" key="1">
    <source>
        <dbReference type="EMBL" id="KAB2587961.1"/>
    </source>
</evidence>